<evidence type="ECO:0000313" key="2">
    <source>
        <dbReference type="Proteomes" id="UP001334248"/>
    </source>
</evidence>
<organism evidence="1 2">
    <name type="scientific">Knufia obscura</name>
    <dbReference type="NCBI Taxonomy" id="1635080"/>
    <lineage>
        <taxon>Eukaryota</taxon>
        <taxon>Fungi</taxon>
        <taxon>Dikarya</taxon>
        <taxon>Ascomycota</taxon>
        <taxon>Pezizomycotina</taxon>
        <taxon>Eurotiomycetes</taxon>
        <taxon>Chaetothyriomycetidae</taxon>
        <taxon>Chaetothyriales</taxon>
        <taxon>Trichomeriaceae</taxon>
        <taxon>Knufia</taxon>
    </lineage>
</organism>
<proteinExistence type="predicted"/>
<keyword evidence="2" id="KW-1185">Reference proteome</keyword>
<dbReference type="EMBL" id="JAVHJV010000005">
    <property type="protein sequence ID" value="KAK5942452.1"/>
    <property type="molecule type" value="Genomic_DNA"/>
</dbReference>
<comment type="caution">
    <text evidence="1">The sequence shown here is derived from an EMBL/GenBank/DDBJ whole genome shotgun (WGS) entry which is preliminary data.</text>
</comment>
<accession>A0ABR0RPC0</accession>
<sequence length="165" mass="18669">MHFNYFTVTVALAEYIASLRSVHVSAGKMEDCKKDKTSCAHVELCYAKDLGSKCEKRVAPWGWCHNFDDLKWSDKGSSFGIEEGAKCRFYNQGMSDLCKNPYRDETTGETGHDGRRATDWIYPPGKMEFVTDVQWMTYQCQPQDSDPGETIVALCNTNQISCPPI</sequence>
<dbReference type="GeneID" id="89998466"/>
<gene>
    <name evidence="1" type="ORF">PMZ80_005017</name>
</gene>
<dbReference type="RefSeq" id="XP_064730542.1">
    <property type="nucleotide sequence ID" value="XM_064873438.1"/>
</dbReference>
<evidence type="ECO:0000313" key="1">
    <source>
        <dbReference type="EMBL" id="KAK5942452.1"/>
    </source>
</evidence>
<reference evidence="1 2" key="1">
    <citation type="journal article" date="2023" name="Res Sq">
        <title>Genomic and morphological characterization of Knufia obscura isolated from the Mars 2020 spacecraft assembly facility.</title>
        <authorList>
            <person name="Chander A.M."/>
            <person name="Teixeira M.M."/>
            <person name="Singh N.K."/>
            <person name="Williams M.P."/>
            <person name="Parker C.W."/>
            <person name="Leo P."/>
            <person name="Stajich J.E."/>
            <person name="Torok T."/>
            <person name="Tighe S."/>
            <person name="Mason C.E."/>
            <person name="Venkateswaran K."/>
        </authorList>
    </citation>
    <scope>NUCLEOTIDE SEQUENCE [LARGE SCALE GENOMIC DNA]</scope>
    <source>
        <strain evidence="1 2">CCFEE 5817</strain>
    </source>
</reference>
<protein>
    <recommendedName>
        <fullName evidence="3">Secreted protein</fullName>
    </recommendedName>
</protein>
<evidence type="ECO:0008006" key="3">
    <source>
        <dbReference type="Google" id="ProtNLM"/>
    </source>
</evidence>
<name>A0ABR0RPC0_9EURO</name>
<dbReference type="Proteomes" id="UP001334248">
    <property type="component" value="Unassembled WGS sequence"/>
</dbReference>